<dbReference type="GO" id="GO:0006281">
    <property type="term" value="P:DNA repair"/>
    <property type="evidence" value="ECO:0007669"/>
    <property type="project" value="InterPro"/>
</dbReference>
<dbReference type="GO" id="GO:0000723">
    <property type="term" value="P:telomere maintenance"/>
    <property type="evidence" value="ECO:0007669"/>
    <property type="project" value="InterPro"/>
</dbReference>
<protein>
    <recommendedName>
        <fullName evidence="1">DNA helicase Pif1-like DEAD-box helicase domain-containing protein</fullName>
    </recommendedName>
</protein>
<comment type="caution">
    <text evidence="2">The sequence shown here is derived from an EMBL/GenBank/DDBJ whole genome shotgun (WGS) entry which is preliminary data.</text>
</comment>
<evidence type="ECO:0000313" key="3">
    <source>
        <dbReference type="Proteomes" id="UP000574332"/>
    </source>
</evidence>
<dbReference type="AlphaFoldDB" id="A0A8E2D4V4"/>
<dbReference type="RefSeq" id="WP_179399003.1">
    <property type="nucleotide sequence ID" value="NZ_JACCCY010000002.1"/>
</dbReference>
<dbReference type="EMBL" id="JACCCY010000002">
    <property type="protein sequence ID" value="NYI49040.1"/>
    <property type="molecule type" value="Genomic_DNA"/>
</dbReference>
<keyword evidence="3" id="KW-1185">Reference proteome</keyword>
<organism evidence="2 3">
    <name type="scientific">Macellibacteroides fermentans</name>
    <dbReference type="NCBI Taxonomy" id="879969"/>
    <lineage>
        <taxon>Bacteria</taxon>
        <taxon>Pseudomonadati</taxon>
        <taxon>Bacteroidota</taxon>
        <taxon>Bacteroidia</taxon>
        <taxon>Bacteroidales</taxon>
        <taxon>Porphyromonadaceae</taxon>
        <taxon>Macellibacteroides</taxon>
    </lineage>
</organism>
<feature type="domain" description="DNA helicase Pif1-like DEAD-box helicase" evidence="1">
    <location>
        <begin position="6"/>
        <end position="208"/>
    </location>
</feature>
<dbReference type="SUPFAM" id="SSF52540">
    <property type="entry name" value="P-loop containing nucleoside triphosphate hydrolases"/>
    <property type="match status" value="2"/>
</dbReference>
<dbReference type="PANTHER" id="PTHR47642">
    <property type="entry name" value="ATP-DEPENDENT DNA HELICASE"/>
    <property type="match status" value="1"/>
</dbReference>
<accession>A0A8E2D4V4</accession>
<dbReference type="PANTHER" id="PTHR47642:SF6">
    <property type="entry name" value="ATP-DEPENDENT DNA HELICASE"/>
    <property type="match status" value="1"/>
</dbReference>
<evidence type="ECO:0000313" key="2">
    <source>
        <dbReference type="EMBL" id="NYI49040.1"/>
    </source>
</evidence>
<name>A0A8E2D4V4_9PORP</name>
<dbReference type="GO" id="GO:0003678">
    <property type="term" value="F:DNA helicase activity"/>
    <property type="evidence" value="ECO:0007669"/>
    <property type="project" value="InterPro"/>
</dbReference>
<dbReference type="InterPro" id="IPR011990">
    <property type="entry name" value="TPR-like_helical_dom_sf"/>
</dbReference>
<dbReference type="SUPFAM" id="SSF48452">
    <property type="entry name" value="TPR-like"/>
    <property type="match status" value="1"/>
</dbReference>
<sequence length="668" mass="75820">MNTIEMTSKQQQAYDLIAKTNTSFFLTGKAGSGKTSFLKKVQEEVNKNFIILAPTGVAAIIAGGETIHSFFGFPMEAMPILSVGRISQERYSVLQNVNTIIIDEVSMVRCDLIDAIDATLRSCMHTTAPFGGKQMVFVGDLFQLEPILASATDKEIIKEDYNTDKPFFFKAIVFNRLQLPSIEFNKVYRQDDETFLRILNNIRNGNVDYNGLEILNQRTKVGIPEDEMVITLASINKAANQINSSKLDAILEETFSFEATILKNFKKDKAPVEDVLTLKKGAQVMFCRNDPARRWVNGSIGVVSKINKESIHVTLKDGNEYKIEPVTWESNSYKYDKSNRKLEKTVNGSFTQYPLKLAWAITIHKSQGMTFDKMILDLSRGIFSDGQLYVALSRVKTLNGLYLTRPIQPNYVRGSKEVQRFANQFNNEALIQNELEKGKQIFKFLSEHDYDSVALELLNMSLNKVREGKIKEAIYLIGDMFNIMISDEHMLNILTDIPYLKEDCITCNMLNAVFSLYSGNYNDGIKYADRIISIHQSKEIIYVKARCLALLGKYQDADVIHIQLGDIIGKDVDLKVYYAIAVVNEAIGDPGLGIMQTVFKVQPKYLTSLKTLRKLMKDKKINLFYNNTNELVDLFNSDVSKNGFIEAYIKKDDKEKKEFNKIVLNQAF</sequence>
<evidence type="ECO:0000259" key="1">
    <source>
        <dbReference type="Pfam" id="PF05970"/>
    </source>
</evidence>
<gene>
    <name evidence="2" type="ORF">F5613_001118</name>
</gene>
<dbReference type="InterPro" id="IPR010285">
    <property type="entry name" value="DNA_helicase_pif1-like_DEAD"/>
</dbReference>
<dbReference type="Proteomes" id="UP000574332">
    <property type="component" value="Unassembled WGS sequence"/>
</dbReference>
<reference evidence="2 3" key="1">
    <citation type="submission" date="2020-07" db="EMBL/GenBank/DDBJ databases">
        <title>Genomic Encyclopedia of Type Strains, Phase IV (KMG-IV): sequencing the most valuable type-strain genomes for metagenomic binning, comparative biology and taxonomic classification.</title>
        <authorList>
            <person name="Goeker M."/>
        </authorList>
    </citation>
    <scope>NUCLEOTIDE SEQUENCE [LARGE SCALE GENOMIC DNA]</scope>
    <source>
        <strain evidence="2 3">DSM 23697</strain>
    </source>
</reference>
<dbReference type="Pfam" id="PF05970">
    <property type="entry name" value="PIF1"/>
    <property type="match status" value="1"/>
</dbReference>
<dbReference type="InterPro" id="IPR027417">
    <property type="entry name" value="P-loop_NTPase"/>
</dbReference>
<dbReference type="FunFam" id="3.40.50.300:FF:001498">
    <property type="entry name" value="ATP-dependent DNA helicase"/>
    <property type="match status" value="1"/>
</dbReference>
<proteinExistence type="predicted"/>
<dbReference type="Gene3D" id="3.40.50.300">
    <property type="entry name" value="P-loop containing nucleotide triphosphate hydrolases"/>
    <property type="match status" value="2"/>
</dbReference>
<dbReference type="CDD" id="cd18809">
    <property type="entry name" value="SF1_C_RecD"/>
    <property type="match status" value="1"/>
</dbReference>
<dbReference type="InterPro" id="IPR051055">
    <property type="entry name" value="PIF1_helicase"/>
</dbReference>